<sequence length="144" mass="16163">MRLHSSAASTELYNMASSALRRNRVTGIWRCRIARICRSLHSPLDNQKSGYPALLKHLGNVNESRFMGFYCHFRLKPALKSRYCTYALTNPSGRTPAEGSVPTGQKHASTDSAHRTEACKHRQCPQDRSMQAPTVPTGRSIFSR</sequence>
<evidence type="ECO:0000256" key="1">
    <source>
        <dbReference type="SAM" id="MobiDB-lite"/>
    </source>
</evidence>
<dbReference type="AlphaFoldDB" id="A0A4Y2CV52"/>
<comment type="caution">
    <text evidence="2">The sequence shown here is derived from an EMBL/GenBank/DDBJ whole genome shotgun (WGS) entry which is preliminary data.</text>
</comment>
<keyword evidence="3" id="KW-1185">Reference proteome</keyword>
<evidence type="ECO:0000313" key="3">
    <source>
        <dbReference type="Proteomes" id="UP000499080"/>
    </source>
</evidence>
<feature type="region of interest" description="Disordered" evidence="1">
    <location>
        <begin position="92"/>
        <end position="144"/>
    </location>
</feature>
<accession>A0A4Y2CV52</accession>
<evidence type="ECO:0000313" key="2">
    <source>
        <dbReference type="EMBL" id="GBM08253.1"/>
    </source>
</evidence>
<organism evidence="2 3">
    <name type="scientific">Araneus ventricosus</name>
    <name type="common">Orbweaver spider</name>
    <name type="synonym">Epeira ventricosa</name>
    <dbReference type="NCBI Taxonomy" id="182803"/>
    <lineage>
        <taxon>Eukaryota</taxon>
        <taxon>Metazoa</taxon>
        <taxon>Ecdysozoa</taxon>
        <taxon>Arthropoda</taxon>
        <taxon>Chelicerata</taxon>
        <taxon>Arachnida</taxon>
        <taxon>Araneae</taxon>
        <taxon>Araneomorphae</taxon>
        <taxon>Entelegynae</taxon>
        <taxon>Araneoidea</taxon>
        <taxon>Araneidae</taxon>
        <taxon>Araneus</taxon>
    </lineage>
</organism>
<gene>
    <name evidence="2" type="ORF">AVEN_82937_1</name>
</gene>
<reference evidence="2 3" key="1">
    <citation type="journal article" date="2019" name="Sci. Rep.">
        <title>Orb-weaving spider Araneus ventricosus genome elucidates the spidroin gene catalogue.</title>
        <authorList>
            <person name="Kono N."/>
            <person name="Nakamura H."/>
            <person name="Ohtoshi R."/>
            <person name="Moran D.A.P."/>
            <person name="Shinohara A."/>
            <person name="Yoshida Y."/>
            <person name="Fujiwara M."/>
            <person name="Mori M."/>
            <person name="Tomita M."/>
            <person name="Arakawa K."/>
        </authorList>
    </citation>
    <scope>NUCLEOTIDE SEQUENCE [LARGE SCALE GENOMIC DNA]</scope>
</reference>
<feature type="compositionally biased region" description="Basic and acidic residues" evidence="1">
    <location>
        <begin position="108"/>
        <end position="120"/>
    </location>
</feature>
<name>A0A4Y2CV52_ARAVE</name>
<dbReference type="EMBL" id="BGPR01000254">
    <property type="protein sequence ID" value="GBM08253.1"/>
    <property type="molecule type" value="Genomic_DNA"/>
</dbReference>
<protein>
    <submittedName>
        <fullName evidence="2">Uncharacterized protein</fullName>
    </submittedName>
</protein>
<dbReference type="Proteomes" id="UP000499080">
    <property type="component" value="Unassembled WGS sequence"/>
</dbReference>
<proteinExistence type="predicted"/>